<evidence type="ECO:0000256" key="1">
    <source>
        <dbReference type="ARBA" id="ARBA00010458"/>
    </source>
</evidence>
<name>A0AAV5GC55_9BASI</name>
<keyword evidence="4" id="KW-0809">Transit peptide</keyword>
<evidence type="ECO:0000256" key="5">
    <source>
        <dbReference type="SAM" id="MobiDB-lite"/>
    </source>
</evidence>
<dbReference type="AlphaFoldDB" id="A0AAV5GC55"/>
<feature type="region of interest" description="Disordered" evidence="5">
    <location>
        <begin position="32"/>
        <end position="70"/>
    </location>
</feature>
<evidence type="ECO:0000256" key="2">
    <source>
        <dbReference type="ARBA" id="ARBA00022737"/>
    </source>
</evidence>
<comment type="similarity">
    <text evidence="1">Belongs to the acyl coenzyme A hydrolase family.</text>
</comment>
<gene>
    <name evidence="7" type="ORF">Rhopal_000828-T1</name>
</gene>
<evidence type="ECO:0000313" key="8">
    <source>
        <dbReference type="Proteomes" id="UP001342314"/>
    </source>
</evidence>
<feature type="domain" description="HotDog ACOT-type" evidence="6">
    <location>
        <begin position="141"/>
        <end position="270"/>
    </location>
</feature>
<dbReference type="InterPro" id="IPR029069">
    <property type="entry name" value="HotDog_dom_sf"/>
</dbReference>
<reference evidence="7 8" key="1">
    <citation type="submission" date="2021-12" db="EMBL/GenBank/DDBJ databases">
        <title>High titer production of polyol ester of fatty acids by Rhodotorula paludigena BS15 towards product separation-free biomass refinery.</title>
        <authorList>
            <person name="Mano J."/>
            <person name="Ono H."/>
            <person name="Tanaka T."/>
            <person name="Naito K."/>
            <person name="Sushida H."/>
            <person name="Ike M."/>
            <person name="Tokuyasu K."/>
            <person name="Kitaoka M."/>
        </authorList>
    </citation>
    <scope>NUCLEOTIDE SEQUENCE [LARGE SCALE GENOMIC DNA]</scope>
    <source>
        <strain evidence="7 8">BS15</strain>
    </source>
</reference>
<dbReference type="GO" id="GO:0006637">
    <property type="term" value="P:acyl-CoA metabolic process"/>
    <property type="evidence" value="ECO:0007669"/>
    <property type="project" value="TreeGrafter"/>
</dbReference>
<evidence type="ECO:0000256" key="3">
    <source>
        <dbReference type="ARBA" id="ARBA00022801"/>
    </source>
</evidence>
<evidence type="ECO:0000259" key="6">
    <source>
        <dbReference type="PROSITE" id="PS51770"/>
    </source>
</evidence>
<protein>
    <recommendedName>
        <fullName evidence="6">HotDog ACOT-type domain-containing protein</fullName>
    </recommendedName>
</protein>
<dbReference type="EMBL" id="BQKY01000002">
    <property type="protein sequence ID" value="GJN87873.1"/>
    <property type="molecule type" value="Genomic_DNA"/>
</dbReference>
<dbReference type="PROSITE" id="PS51770">
    <property type="entry name" value="HOTDOG_ACOT"/>
    <property type="match status" value="2"/>
</dbReference>
<dbReference type="SUPFAM" id="SSF54637">
    <property type="entry name" value="Thioesterase/thiol ester dehydrase-isomerase"/>
    <property type="match status" value="2"/>
</dbReference>
<evidence type="ECO:0000313" key="7">
    <source>
        <dbReference type="EMBL" id="GJN87873.1"/>
    </source>
</evidence>
<proteinExistence type="inferred from homology"/>
<keyword evidence="3" id="KW-0378">Hydrolase</keyword>
<dbReference type="CDD" id="cd03442">
    <property type="entry name" value="BFIT_BACH"/>
    <property type="match status" value="2"/>
</dbReference>
<dbReference type="Proteomes" id="UP001342314">
    <property type="component" value="Unassembled WGS sequence"/>
</dbReference>
<dbReference type="Gene3D" id="3.10.129.10">
    <property type="entry name" value="Hotdog Thioesterase"/>
    <property type="match status" value="2"/>
</dbReference>
<dbReference type="PANTHER" id="PTHR12655">
    <property type="entry name" value="ACYL-COA THIOESTERASE"/>
    <property type="match status" value="1"/>
</dbReference>
<keyword evidence="2" id="KW-0677">Repeat</keyword>
<feature type="compositionally biased region" description="Low complexity" evidence="5">
    <location>
        <begin position="32"/>
        <end position="50"/>
    </location>
</feature>
<keyword evidence="8" id="KW-1185">Reference proteome</keyword>
<feature type="domain" description="HotDog ACOT-type" evidence="6">
    <location>
        <begin position="346"/>
        <end position="462"/>
    </location>
</feature>
<organism evidence="7 8">
    <name type="scientific">Rhodotorula paludigena</name>
    <dbReference type="NCBI Taxonomy" id="86838"/>
    <lineage>
        <taxon>Eukaryota</taxon>
        <taxon>Fungi</taxon>
        <taxon>Dikarya</taxon>
        <taxon>Basidiomycota</taxon>
        <taxon>Pucciniomycotina</taxon>
        <taxon>Microbotryomycetes</taxon>
        <taxon>Sporidiobolales</taxon>
        <taxon>Sporidiobolaceae</taxon>
        <taxon>Rhodotorula</taxon>
    </lineage>
</organism>
<dbReference type="InterPro" id="IPR033120">
    <property type="entry name" value="HOTDOG_ACOT"/>
</dbReference>
<comment type="caution">
    <text evidence="7">The sequence shown here is derived from an EMBL/GenBank/DDBJ whole genome shotgun (WGS) entry which is preliminary data.</text>
</comment>
<accession>A0AAV5GC55</accession>
<sequence length="498" mass="55127">MSSVVRQTPAFLRQLAHAPIRPCTCAFAASPALPSSRRPISSSSRQRIASTVQRAENANPSTLLTEHSIPDAGSVSRVHRLMRLGEQLSRAASEKNLMPARLRGSGVYERGQGAPHVEVAEGEELAPLPTTRRMGDSYVQMDLRFSQDESLHEQYVGGMSKVRMGRLMEDFDSLAGAAAYRYVLPDGADISEATKHGFYLVTAAVDRMDLLRPLLNADGTVPDLRLSSHVSYATSSSLEIFVRMSTIPPKGGESETILLGRFAMACRSAKGGKHSVPQLLVEGPEEEAIFQMGKEMRDGKKKRTLQSLTKTPPTAEEAAMLHEIFIGNAEIYDRKTATPKNVVWTSDTRINSATLMHPQERNVHNKIFGGYLMRIAYETAYSTACLFARSGVTFVSLDELQFAQPVEIGSLLLLDSKVTFSPMQGEHRSFHVAVEAATCDLYTGDKKITNVFHFTFAADKPLTRHVLPRSYRQAMQWLDAQRRRRVGIEVRKGYVQAP</sequence>
<dbReference type="PANTHER" id="PTHR12655:SF0">
    <property type="entry name" value="ACYL-COENZYME A THIOESTERASE 9, MITOCHONDRIAL"/>
    <property type="match status" value="1"/>
</dbReference>
<dbReference type="GO" id="GO:0005739">
    <property type="term" value="C:mitochondrion"/>
    <property type="evidence" value="ECO:0007669"/>
    <property type="project" value="TreeGrafter"/>
</dbReference>
<feature type="compositionally biased region" description="Polar residues" evidence="5">
    <location>
        <begin position="51"/>
        <end position="65"/>
    </location>
</feature>
<evidence type="ECO:0000256" key="4">
    <source>
        <dbReference type="ARBA" id="ARBA00022946"/>
    </source>
</evidence>
<dbReference type="GO" id="GO:0047617">
    <property type="term" value="F:fatty acyl-CoA hydrolase activity"/>
    <property type="evidence" value="ECO:0007669"/>
    <property type="project" value="TreeGrafter"/>
</dbReference>